<proteinExistence type="inferred from homology"/>
<keyword evidence="4" id="KW-0233">DNA recombination</keyword>
<reference evidence="6 7" key="1">
    <citation type="submission" date="2019-08" db="EMBL/GenBank/DDBJ databases">
        <title>In-depth cultivation of the pig gut microbiome towards novel bacterial diversity and tailored functional studies.</title>
        <authorList>
            <person name="Wylensek D."/>
            <person name="Hitch T.C.A."/>
            <person name="Clavel T."/>
        </authorList>
    </citation>
    <scope>NUCLEOTIDE SEQUENCE [LARGE SCALE GENOMIC DNA]</scope>
    <source>
        <strain evidence="6 7">WCA-693-APC-5D-A</strain>
    </source>
</reference>
<keyword evidence="2" id="KW-0229">DNA integration</keyword>
<dbReference type="PANTHER" id="PTHR30349">
    <property type="entry name" value="PHAGE INTEGRASE-RELATED"/>
    <property type="match status" value="1"/>
</dbReference>
<dbReference type="InterPro" id="IPR004107">
    <property type="entry name" value="Integrase_SAM-like_N"/>
</dbReference>
<name>A0A6I2UJ88_9FIRM</name>
<dbReference type="InterPro" id="IPR011010">
    <property type="entry name" value="DNA_brk_join_enz"/>
</dbReference>
<sequence length="332" mass="38429">MKGGFAMLLKDYIVYWYQTYRSPKQQRTTQIAMENLIKNHIVASKLGEMELSEITTRDIQEFLTNEFLHGKKLKLKNLDLRGEPLSAHTITKLRQLLIAMFRQAVREEFVIKNVAENTEPISIPWHDSPIFTPEIQRKFLAAVSGHRFYVAYILLFYLGCRRGEVLGLAWDAVDFRHNTIKIRQTLIMENGSVTLKQTTKTKSSLRTIPIPMEIKAMLAEWRKQQREESRQPGYKNEYNLVFANKDGSPHNPAYFSRNFKAMVKKLDFCSDALHVHSARHSWATNMVQLGIGITDIQAVGGWSRPDTLLNIYAHTVKDSQRKALKKLYKELT</sequence>
<gene>
    <name evidence="6" type="ORF">FYJ84_09615</name>
</gene>
<accession>A0A6I2UJ88</accession>
<evidence type="ECO:0000256" key="2">
    <source>
        <dbReference type="ARBA" id="ARBA00022908"/>
    </source>
</evidence>
<comment type="similarity">
    <text evidence="1">Belongs to the 'phage' integrase family.</text>
</comment>
<dbReference type="InterPro" id="IPR013762">
    <property type="entry name" value="Integrase-like_cat_sf"/>
</dbReference>
<evidence type="ECO:0000259" key="5">
    <source>
        <dbReference type="PROSITE" id="PS51898"/>
    </source>
</evidence>
<evidence type="ECO:0000313" key="6">
    <source>
        <dbReference type="EMBL" id="MSU09241.1"/>
    </source>
</evidence>
<dbReference type="Pfam" id="PF14659">
    <property type="entry name" value="Phage_int_SAM_3"/>
    <property type="match status" value="1"/>
</dbReference>
<evidence type="ECO:0000256" key="3">
    <source>
        <dbReference type="ARBA" id="ARBA00023125"/>
    </source>
</evidence>
<dbReference type="GO" id="GO:0006310">
    <property type="term" value="P:DNA recombination"/>
    <property type="evidence" value="ECO:0007669"/>
    <property type="project" value="UniProtKB-KW"/>
</dbReference>
<evidence type="ECO:0000313" key="7">
    <source>
        <dbReference type="Proteomes" id="UP000433181"/>
    </source>
</evidence>
<dbReference type="Gene3D" id="1.10.443.10">
    <property type="entry name" value="Intergrase catalytic core"/>
    <property type="match status" value="1"/>
</dbReference>
<dbReference type="CDD" id="cd01189">
    <property type="entry name" value="INT_ICEBs1_C_like"/>
    <property type="match status" value="1"/>
</dbReference>
<protein>
    <submittedName>
        <fullName evidence="6">Site-specific integrase</fullName>
    </submittedName>
</protein>
<dbReference type="InterPro" id="IPR050090">
    <property type="entry name" value="Tyrosine_recombinase_XerCD"/>
</dbReference>
<dbReference type="EMBL" id="VUNR01000019">
    <property type="protein sequence ID" value="MSU09241.1"/>
    <property type="molecule type" value="Genomic_DNA"/>
</dbReference>
<comment type="caution">
    <text evidence="6">The sequence shown here is derived from an EMBL/GenBank/DDBJ whole genome shotgun (WGS) entry which is preliminary data.</text>
</comment>
<keyword evidence="7" id="KW-1185">Reference proteome</keyword>
<feature type="domain" description="Tyr recombinase" evidence="5">
    <location>
        <begin position="126"/>
        <end position="325"/>
    </location>
</feature>
<dbReference type="SUPFAM" id="SSF56349">
    <property type="entry name" value="DNA breaking-rejoining enzymes"/>
    <property type="match status" value="1"/>
</dbReference>
<evidence type="ECO:0000256" key="4">
    <source>
        <dbReference type="ARBA" id="ARBA00023172"/>
    </source>
</evidence>
<dbReference type="GO" id="GO:0015074">
    <property type="term" value="P:DNA integration"/>
    <property type="evidence" value="ECO:0007669"/>
    <property type="project" value="UniProtKB-KW"/>
</dbReference>
<dbReference type="InterPro" id="IPR002104">
    <property type="entry name" value="Integrase_catalytic"/>
</dbReference>
<keyword evidence="3" id="KW-0238">DNA-binding</keyword>
<dbReference type="Proteomes" id="UP000433181">
    <property type="component" value="Unassembled WGS sequence"/>
</dbReference>
<dbReference type="PROSITE" id="PS51898">
    <property type="entry name" value="TYR_RECOMBINASE"/>
    <property type="match status" value="1"/>
</dbReference>
<dbReference type="InterPro" id="IPR010998">
    <property type="entry name" value="Integrase_recombinase_N"/>
</dbReference>
<dbReference type="Pfam" id="PF00589">
    <property type="entry name" value="Phage_integrase"/>
    <property type="match status" value="1"/>
</dbReference>
<dbReference type="Gene3D" id="1.10.150.130">
    <property type="match status" value="1"/>
</dbReference>
<organism evidence="6 7">
    <name type="scientific">Anaerovibrio slackiae</name>
    <dbReference type="NCBI Taxonomy" id="2652309"/>
    <lineage>
        <taxon>Bacteria</taxon>
        <taxon>Bacillati</taxon>
        <taxon>Bacillota</taxon>
        <taxon>Negativicutes</taxon>
        <taxon>Selenomonadales</taxon>
        <taxon>Selenomonadaceae</taxon>
        <taxon>Anaerovibrio</taxon>
    </lineage>
</organism>
<dbReference type="PANTHER" id="PTHR30349:SF64">
    <property type="entry name" value="PROPHAGE INTEGRASE INTD-RELATED"/>
    <property type="match status" value="1"/>
</dbReference>
<dbReference type="GO" id="GO:0003677">
    <property type="term" value="F:DNA binding"/>
    <property type="evidence" value="ECO:0007669"/>
    <property type="project" value="UniProtKB-KW"/>
</dbReference>
<evidence type="ECO:0000256" key="1">
    <source>
        <dbReference type="ARBA" id="ARBA00008857"/>
    </source>
</evidence>
<dbReference type="AlphaFoldDB" id="A0A6I2UJ88"/>